<dbReference type="RefSeq" id="WP_195002600.1">
    <property type="nucleotide sequence ID" value="NZ_JADLQN010000002.1"/>
</dbReference>
<organism evidence="1 2">
    <name type="scientific">Nocardia higoensis</name>
    <dbReference type="NCBI Taxonomy" id="228599"/>
    <lineage>
        <taxon>Bacteria</taxon>
        <taxon>Bacillati</taxon>
        <taxon>Actinomycetota</taxon>
        <taxon>Actinomycetes</taxon>
        <taxon>Mycobacteriales</taxon>
        <taxon>Nocardiaceae</taxon>
        <taxon>Nocardia</taxon>
    </lineage>
</organism>
<evidence type="ECO:0000313" key="1">
    <source>
        <dbReference type="EMBL" id="MBF6355679.1"/>
    </source>
</evidence>
<name>A0ABS0DFI6_9NOCA</name>
<keyword evidence="2" id="KW-1185">Reference proteome</keyword>
<sequence length="60" mass="6378">MSNTYTDSNVIDLAARRRCQLEARGLDPIAVAVHVLAETGTPMAWPVSDGYDDGDGGWAA</sequence>
<dbReference type="Proteomes" id="UP000707731">
    <property type="component" value="Unassembled WGS sequence"/>
</dbReference>
<accession>A0ABS0DFI6</accession>
<comment type="caution">
    <text evidence="1">The sequence shown here is derived from an EMBL/GenBank/DDBJ whole genome shotgun (WGS) entry which is preliminary data.</text>
</comment>
<evidence type="ECO:0000313" key="2">
    <source>
        <dbReference type="Proteomes" id="UP000707731"/>
    </source>
</evidence>
<dbReference type="EMBL" id="JADLQN010000002">
    <property type="protein sequence ID" value="MBF6355679.1"/>
    <property type="molecule type" value="Genomic_DNA"/>
</dbReference>
<protein>
    <submittedName>
        <fullName evidence="1">Uncharacterized protein</fullName>
    </submittedName>
</protein>
<proteinExistence type="predicted"/>
<reference evidence="1 2" key="1">
    <citation type="submission" date="2020-10" db="EMBL/GenBank/DDBJ databases">
        <title>Identification of Nocardia species via Next-generation sequencing and recognition of intraspecies genetic diversity.</title>
        <authorList>
            <person name="Li P."/>
            <person name="Li P."/>
            <person name="Lu B."/>
        </authorList>
    </citation>
    <scope>NUCLEOTIDE SEQUENCE [LARGE SCALE GENOMIC DNA]</scope>
    <source>
        <strain evidence="1 2">BJ06-0143</strain>
    </source>
</reference>
<gene>
    <name evidence="1" type="ORF">IU449_14180</name>
</gene>